<accession>A0A9W4K8B6</accession>
<feature type="compositionally biased region" description="Polar residues" evidence="1">
    <location>
        <begin position="41"/>
        <end position="57"/>
    </location>
</feature>
<evidence type="ECO:0000313" key="2">
    <source>
        <dbReference type="EMBL" id="CAG8886299.1"/>
    </source>
</evidence>
<feature type="region of interest" description="Disordered" evidence="1">
    <location>
        <begin position="123"/>
        <end position="149"/>
    </location>
</feature>
<dbReference type="AlphaFoldDB" id="A0A9W4K8B6"/>
<dbReference type="EMBL" id="CAJVRC010000835">
    <property type="protein sequence ID" value="CAG8886299.1"/>
    <property type="molecule type" value="Genomic_DNA"/>
</dbReference>
<feature type="compositionally biased region" description="Polar residues" evidence="1">
    <location>
        <begin position="1"/>
        <end position="11"/>
    </location>
</feature>
<dbReference type="OrthoDB" id="5415072at2759"/>
<reference evidence="2" key="1">
    <citation type="submission" date="2021-07" db="EMBL/GenBank/DDBJ databases">
        <authorList>
            <person name="Branca A.L. A."/>
        </authorList>
    </citation>
    <scope>NUCLEOTIDE SEQUENCE</scope>
</reference>
<protein>
    <submittedName>
        <fullName evidence="2">Uncharacterized protein</fullName>
    </submittedName>
</protein>
<organism evidence="2 3">
    <name type="scientific">Penicillium egyptiacum</name>
    <dbReference type="NCBI Taxonomy" id="1303716"/>
    <lineage>
        <taxon>Eukaryota</taxon>
        <taxon>Fungi</taxon>
        <taxon>Dikarya</taxon>
        <taxon>Ascomycota</taxon>
        <taxon>Pezizomycotina</taxon>
        <taxon>Eurotiomycetes</taxon>
        <taxon>Eurotiomycetidae</taxon>
        <taxon>Eurotiales</taxon>
        <taxon>Aspergillaceae</taxon>
        <taxon>Penicillium</taxon>
    </lineage>
</organism>
<dbReference type="Proteomes" id="UP001154252">
    <property type="component" value="Unassembled WGS sequence"/>
</dbReference>
<evidence type="ECO:0000256" key="1">
    <source>
        <dbReference type="SAM" id="MobiDB-lite"/>
    </source>
</evidence>
<sequence>MGNICSRSSNEPDPFNQPGRVVGTTSGRTAAPRAPLPGKTNWKSTPGRTLGESTAVGSTGGTDEARANAAIAAQVGQLVSREHMLCRATIADLCVLQKRAEGASANKGKLGSKLAAQKAQTQAQTLNQVSRTERAARDVDGVEAARRWE</sequence>
<feature type="region of interest" description="Disordered" evidence="1">
    <location>
        <begin position="1"/>
        <end position="62"/>
    </location>
</feature>
<keyword evidence="3" id="KW-1185">Reference proteome</keyword>
<comment type="caution">
    <text evidence="2">The sequence shown here is derived from an EMBL/GenBank/DDBJ whole genome shotgun (WGS) entry which is preliminary data.</text>
</comment>
<name>A0A9W4K8B6_9EURO</name>
<proteinExistence type="predicted"/>
<feature type="compositionally biased region" description="Basic and acidic residues" evidence="1">
    <location>
        <begin position="131"/>
        <end position="149"/>
    </location>
</feature>
<evidence type="ECO:0000313" key="3">
    <source>
        <dbReference type="Proteomes" id="UP001154252"/>
    </source>
</evidence>
<gene>
    <name evidence="2" type="ORF">PEGY_LOCUS820</name>
</gene>